<organism evidence="2 3">
    <name type="scientific">Cinchona calisaya</name>
    <dbReference type="NCBI Taxonomy" id="153742"/>
    <lineage>
        <taxon>Eukaryota</taxon>
        <taxon>Viridiplantae</taxon>
        <taxon>Streptophyta</taxon>
        <taxon>Embryophyta</taxon>
        <taxon>Tracheophyta</taxon>
        <taxon>Spermatophyta</taxon>
        <taxon>Magnoliopsida</taxon>
        <taxon>eudicotyledons</taxon>
        <taxon>Gunneridae</taxon>
        <taxon>Pentapetalae</taxon>
        <taxon>asterids</taxon>
        <taxon>lamiids</taxon>
        <taxon>Gentianales</taxon>
        <taxon>Rubiaceae</taxon>
        <taxon>Cinchonoideae</taxon>
        <taxon>Cinchoneae</taxon>
        <taxon>Cinchona</taxon>
    </lineage>
</organism>
<dbReference type="EMBL" id="JBJUIK010000015">
    <property type="protein sequence ID" value="KAL3501969.1"/>
    <property type="molecule type" value="Genomic_DNA"/>
</dbReference>
<gene>
    <name evidence="2" type="ORF">ACH5RR_036418</name>
</gene>
<dbReference type="AlphaFoldDB" id="A0ABD2Y6P9"/>
<proteinExistence type="predicted"/>
<feature type="compositionally biased region" description="Low complexity" evidence="1">
    <location>
        <begin position="15"/>
        <end position="24"/>
    </location>
</feature>
<dbReference type="Proteomes" id="UP001630127">
    <property type="component" value="Unassembled WGS sequence"/>
</dbReference>
<evidence type="ECO:0000313" key="3">
    <source>
        <dbReference type="Proteomes" id="UP001630127"/>
    </source>
</evidence>
<protein>
    <submittedName>
        <fullName evidence="2">Uncharacterized protein</fullName>
    </submittedName>
</protein>
<comment type="caution">
    <text evidence="2">The sequence shown here is derived from an EMBL/GenBank/DDBJ whole genome shotgun (WGS) entry which is preliminary data.</text>
</comment>
<dbReference type="PANTHER" id="PTHR34780:SF2">
    <property type="entry name" value="GENOME ASSEMBLY, CHROMOSOME: A02"/>
    <property type="match status" value="1"/>
</dbReference>
<reference evidence="2 3" key="1">
    <citation type="submission" date="2024-11" db="EMBL/GenBank/DDBJ databases">
        <title>A near-complete genome assembly of Cinchona calisaya.</title>
        <authorList>
            <person name="Lian D.C."/>
            <person name="Zhao X.W."/>
            <person name="Wei L."/>
        </authorList>
    </citation>
    <scope>NUCLEOTIDE SEQUENCE [LARGE SCALE GENOMIC DNA]</scope>
    <source>
        <tissue evidence="2">Nenye</tissue>
    </source>
</reference>
<dbReference type="PANTHER" id="PTHR34780">
    <property type="entry name" value="OS08G0427800 PROTEIN"/>
    <property type="match status" value="1"/>
</dbReference>
<keyword evidence="3" id="KW-1185">Reference proteome</keyword>
<name>A0ABD2Y6P9_9GENT</name>
<evidence type="ECO:0000256" key="1">
    <source>
        <dbReference type="SAM" id="MobiDB-lite"/>
    </source>
</evidence>
<feature type="compositionally biased region" description="Basic and acidic residues" evidence="1">
    <location>
        <begin position="1"/>
        <end position="12"/>
    </location>
</feature>
<accession>A0ABD2Y6P9</accession>
<sequence>MMVKQTEMEQHPRKSNMSSNNNKNQLVEDKDDRYLGDVAVHSQVKKIKQEMEKFKYPAALHQQPEMRPVLLKEISLTGISTTRQKRSRSPLGLAENRPISVGSKSGRITDDLKPKRGVTDLPHPELRNLKALHGAP</sequence>
<feature type="compositionally biased region" description="Basic and acidic residues" evidence="1">
    <location>
        <begin position="107"/>
        <end position="128"/>
    </location>
</feature>
<feature type="region of interest" description="Disordered" evidence="1">
    <location>
        <begin position="1"/>
        <end position="30"/>
    </location>
</feature>
<evidence type="ECO:0000313" key="2">
    <source>
        <dbReference type="EMBL" id="KAL3501969.1"/>
    </source>
</evidence>
<feature type="region of interest" description="Disordered" evidence="1">
    <location>
        <begin position="81"/>
        <end position="136"/>
    </location>
</feature>